<proteinExistence type="predicted"/>
<accession>A0A8I2YXC1</accession>
<dbReference type="AlphaFoldDB" id="A0A8I2YXC1"/>
<evidence type="ECO:0000313" key="3">
    <source>
        <dbReference type="Proteomes" id="UP000683000"/>
    </source>
</evidence>
<gene>
    <name evidence="2" type="ORF">JVT61DRAFT_8533</name>
</gene>
<evidence type="ECO:0000256" key="1">
    <source>
        <dbReference type="SAM" id="MobiDB-lite"/>
    </source>
</evidence>
<dbReference type="EMBL" id="JAGFBS010000003">
    <property type="protein sequence ID" value="KAG6380410.1"/>
    <property type="molecule type" value="Genomic_DNA"/>
</dbReference>
<reference evidence="2" key="1">
    <citation type="submission" date="2021-03" db="EMBL/GenBank/DDBJ databases">
        <title>Evolutionary innovations through gain and loss of genes in the ectomycorrhizal Boletales.</title>
        <authorList>
            <person name="Wu G."/>
            <person name="Miyauchi S."/>
            <person name="Morin E."/>
            <person name="Yang Z.-L."/>
            <person name="Xu J."/>
            <person name="Martin F.M."/>
        </authorList>
    </citation>
    <scope>NUCLEOTIDE SEQUENCE</scope>
    <source>
        <strain evidence="2">BR01</strain>
    </source>
</reference>
<dbReference type="Proteomes" id="UP000683000">
    <property type="component" value="Unassembled WGS sequence"/>
</dbReference>
<organism evidence="2 3">
    <name type="scientific">Boletus reticuloceps</name>
    <dbReference type="NCBI Taxonomy" id="495285"/>
    <lineage>
        <taxon>Eukaryota</taxon>
        <taxon>Fungi</taxon>
        <taxon>Dikarya</taxon>
        <taxon>Basidiomycota</taxon>
        <taxon>Agaricomycotina</taxon>
        <taxon>Agaricomycetes</taxon>
        <taxon>Agaricomycetidae</taxon>
        <taxon>Boletales</taxon>
        <taxon>Boletineae</taxon>
        <taxon>Boletaceae</taxon>
        <taxon>Boletoideae</taxon>
        <taxon>Boletus</taxon>
    </lineage>
</organism>
<dbReference type="OrthoDB" id="2688989at2759"/>
<protein>
    <submittedName>
        <fullName evidence="2">Uncharacterized protein</fullName>
    </submittedName>
</protein>
<name>A0A8I2YXC1_9AGAM</name>
<evidence type="ECO:0000313" key="2">
    <source>
        <dbReference type="EMBL" id="KAG6380410.1"/>
    </source>
</evidence>
<sequence>MEMTVIVAHCFGEDQTYPILAAPSCKAKDYTDWEKLIEKVIETWVANGADTTVAGHRTLVHDKLDESSPLFGILSDIPGLSLYTGSHSITLDFDYKHIFKRFCTLLRSSNGLVLGNGRRMHAKKLEYYLTWLEDCDKEKAMRLLYPDDPQDVPRAIELMCAVTRLGRIDPTMPPYTNPGQIPDVITYIDFKTIRMLGDLFQNLLEPFVNPTLSLSQPVIHLSTFAHLLYSFYHSHRRSFMPNQLYYDSQTLVKNVIFCIAKQQRLDASQPFFLPDIGDDPIELLFAFLCMCGGHNSALYYKQGIDRLRAAQDIGGVYSCNPDLRHGHRRLNLLRTEHLDHMHRGMWSGDILSRNVNLHACWLNGHDTAISVLSISPTYPEDFDYDGIFSNPNIDMLCVFGAGLYPGITEGDDEEDISVQTVLPETTNAGDPSSSCVEVDPVNPDSVPDEIEQEQLVLDLEDQLKTLNTLAA</sequence>
<comment type="caution">
    <text evidence="2">The sequence shown here is derived from an EMBL/GenBank/DDBJ whole genome shotgun (WGS) entry which is preliminary data.</text>
</comment>
<keyword evidence="3" id="KW-1185">Reference proteome</keyword>
<feature type="region of interest" description="Disordered" evidence="1">
    <location>
        <begin position="425"/>
        <end position="446"/>
    </location>
</feature>
<feature type="compositionally biased region" description="Polar residues" evidence="1">
    <location>
        <begin position="425"/>
        <end position="435"/>
    </location>
</feature>